<protein>
    <recommendedName>
        <fullName evidence="3">Lipoprotein</fullName>
    </recommendedName>
</protein>
<proteinExistence type="predicted"/>
<accession>A0ABQ1Q4X8</accession>
<evidence type="ECO:0008006" key="3">
    <source>
        <dbReference type="Google" id="ProtNLM"/>
    </source>
</evidence>
<organism evidence="1 2">
    <name type="scientific">Pontibacillus salipaludis</name>
    <dbReference type="NCBI Taxonomy" id="1697394"/>
    <lineage>
        <taxon>Bacteria</taxon>
        <taxon>Bacillati</taxon>
        <taxon>Bacillota</taxon>
        <taxon>Bacilli</taxon>
        <taxon>Bacillales</taxon>
        <taxon>Bacillaceae</taxon>
        <taxon>Pontibacillus</taxon>
    </lineage>
</organism>
<dbReference type="RefSeq" id="WP_188653715.1">
    <property type="nucleotide sequence ID" value="NZ_BMIN01000008.1"/>
</dbReference>
<evidence type="ECO:0000313" key="1">
    <source>
        <dbReference type="EMBL" id="GGD14104.1"/>
    </source>
</evidence>
<evidence type="ECO:0000313" key="2">
    <source>
        <dbReference type="Proteomes" id="UP000642571"/>
    </source>
</evidence>
<sequence>MFIEILQRCTKHLFFISIVFILIGCSNESPKEAIDNRWSGELDVHEIISKKERTYGTVVLFSAYNVDENDALERVGVALLAKHSDSNWEVIDTTVESVENDSFAAHHKIVHIENGKGKETEIPIAFGKVEDKRVSSITARVNNKVEKIEILPINSGRYFYKLNAWGPIKALDENGEVMEQYGS</sequence>
<reference evidence="2" key="1">
    <citation type="journal article" date="2019" name="Int. J. Syst. Evol. Microbiol.">
        <title>The Global Catalogue of Microorganisms (GCM) 10K type strain sequencing project: providing services to taxonomists for standard genome sequencing and annotation.</title>
        <authorList>
            <consortium name="The Broad Institute Genomics Platform"/>
            <consortium name="The Broad Institute Genome Sequencing Center for Infectious Disease"/>
            <person name="Wu L."/>
            <person name="Ma J."/>
        </authorList>
    </citation>
    <scope>NUCLEOTIDE SEQUENCE [LARGE SCALE GENOMIC DNA]</scope>
    <source>
        <strain evidence="2">CGMCC 1.15353</strain>
    </source>
</reference>
<dbReference type="EMBL" id="BMIN01000008">
    <property type="protein sequence ID" value="GGD14104.1"/>
    <property type="molecule type" value="Genomic_DNA"/>
</dbReference>
<keyword evidence="2" id="KW-1185">Reference proteome</keyword>
<name>A0ABQ1Q4X8_9BACI</name>
<comment type="caution">
    <text evidence="1">The sequence shown here is derived from an EMBL/GenBank/DDBJ whole genome shotgun (WGS) entry which is preliminary data.</text>
</comment>
<gene>
    <name evidence="1" type="ORF">GCM10011389_22200</name>
</gene>
<dbReference type="Proteomes" id="UP000642571">
    <property type="component" value="Unassembled WGS sequence"/>
</dbReference>